<dbReference type="GO" id="GO:0005886">
    <property type="term" value="C:plasma membrane"/>
    <property type="evidence" value="ECO:0007669"/>
    <property type="project" value="TreeGrafter"/>
</dbReference>
<dbReference type="AlphaFoldDB" id="A0A368VZX3"/>
<evidence type="ECO:0000313" key="3">
    <source>
        <dbReference type="EMBL" id="RCW46922.1"/>
    </source>
</evidence>
<dbReference type="InterPro" id="IPR024344">
    <property type="entry name" value="MDMPI_metal-binding"/>
</dbReference>
<dbReference type="PANTHER" id="PTHR40758">
    <property type="entry name" value="CONSERVED PROTEIN"/>
    <property type="match status" value="1"/>
</dbReference>
<evidence type="ECO:0000259" key="1">
    <source>
        <dbReference type="Pfam" id="PF07398"/>
    </source>
</evidence>
<dbReference type="InterPro" id="IPR017517">
    <property type="entry name" value="Maleyloyr_isom"/>
</dbReference>
<organism evidence="3 4">
    <name type="scientific">Halopolyspora algeriensis</name>
    <dbReference type="NCBI Taxonomy" id="1500506"/>
    <lineage>
        <taxon>Bacteria</taxon>
        <taxon>Bacillati</taxon>
        <taxon>Actinomycetota</taxon>
        <taxon>Actinomycetes</taxon>
        <taxon>Actinomycetes incertae sedis</taxon>
        <taxon>Halopolyspora</taxon>
    </lineage>
</organism>
<dbReference type="Pfam" id="PF11716">
    <property type="entry name" value="MDMPI_N"/>
    <property type="match status" value="1"/>
</dbReference>
<dbReference type="NCBIfam" id="TIGR03083">
    <property type="entry name" value="maleylpyruvate isomerase family mycothiol-dependent enzyme"/>
    <property type="match status" value="1"/>
</dbReference>
<comment type="caution">
    <text evidence="3">The sequence shown here is derived from an EMBL/GenBank/DDBJ whole genome shotgun (WGS) entry which is preliminary data.</text>
</comment>
<keyword evidence="4" id="KW-1185">Reference proteome</keyword>
<proteinExistence type="predicted"/>
<dbReference type="EMBL" id="QPJC01000001">
    <property type="protein sequence ID" value="RCW46922.1"/>
    <property type="molecule type" value="Genomic_DNA"/>
</dbReference>
<gene>
    <name evidence="3" type="ORF">DFQ14_101262</name>
</gene>
<dbReference type="Pfam" id="PF07398">
    <property type="entry name" value="MDMPI_C"/>
    <property type="match status" value="1"/>
</dbReference>
<name>A0A368VZX3_9ACTN</name>
<feature type="domain" description="Mycothiol-dependent maleylpyruvate isomerase metal-binding" evidence="2">
    <location>
        <begin position="8"/>
        <end position="128"/>
    </location>
</feature>
<dbReference type="GO" id="GO:0046872">
    <property type="term" value="F:metal ion binding"/>
    <property type="evidence" value="ECO:0007669"/>
    <property type="project" value="InterPro"/>
</dbReference>
<dbReference type="RefSeq" id="WP_246195730.1">
    <property type="nucleotide sequence ID" value="NZ_QPJC01000001.1"/>
</dbReference>
<dbReference type="Proteomes" id="UP000253495">
    <property type="component" value="Unassembled WGS sequence"/>
</dbReference>
<accession>A0A368VZX3</accession>
<dbReference type="SUPFAM" id="SSF109854">
    <property type="entry name" value="DinB/YfiT-like putative metalloenzymes"/>
    <property type="match status" value="1"/>
</dbReference>
<sequence length="250" mass="27311">MMSDSHHHELTEQAAAFRERAVLAGPDATVSNCPGWDMRKMVRHLARVYAMANLAVDTEPESPTPRAPAAPEDFTEALAWWDDQLAELTDKLRTGESDRSVWSFFPGGTPSSWARRMAHETAIHRLDAEQALADSGVGQVHELLFDPVFAADGVDEMLSVLLSGTRRWEEQHGDGQVLFHAADAERTWMVTFRSEQPPETGALHDAALGRPDVDATVAGTADAIYRRVWGRPSTAVVSGDSVLAGLISGR</sequence>
<protein>
    <submittedName>
        <fullName evidence="3">Uncharacterized protein (TIGR03083 family)</fullName>
    </submittedName>
</protein>
<dbReference type="InterPro" id="IPR010872">
    <property type="entry name" value="MDMPI_C-term_domain"/>
</dbReference>
<evidence type="ECO:0000259" key="2">
    <source>
        <dbReference type="Pfam" id="PF11716"/>
    </source>
</evidence>
<dbReference type="PANTHER" id="PTHR40758:SF1">
    <property type="entry name" value="CONSERVED PROTEIN"/>
    <property type="match status" value="1"/>
</dbReference>
<evidence type="ECO:0000313" key="4">
    <source>
        <dbReference type="Proteomes" id="UP000253495"/>
    </source>
</evidence>
<feature type="domain" description="MDMPI C-terminal" evidence="1">
    <location>
        <begin position="149"/>
        <end position="241"/>
    </location>
</feature>
<dbReference type="InterPro" id="IPR034660">
    <property type="entry name" value="DinB/YfiT-like"/>
</dbReference>
<reference evidence="3 4" key="1">
    <citation type="submission" date="2018-07" db="EMBL/GenBank/DDBJ databases">
        <title>Genomic Encyclopedia of Type Strains, Phase III (KMG-III): the genomes of soil and plant-associated and newly described type strains.</title>
        <authorList>
            <person name="Whitman W."/>
        </authorList>
    </citation>
    <scope>NUCLEOTIDE SEQUENCE [LARGE SCALE GENOMIC DNA]</scope>
    <source>
        <strain evidence="3 4">CECT 8575</strain>
    </source>
</reference>